<dbReference type="Proteomes" id="UP000314294">
    <property type="component" value="Unassembled WGS sequence"/>
</dbReference>
<dbReference type="InterPro" id="IPR033370">
    <property type="entry name" value="COG1"/>
</dbReference>
<keyword evidence="7" id="KW-0472">Membrane</keyword>
<evidence type="ECO:0000256" key="4">
    <source>
        <dbReference type="ARBA" id="ARBA00022448"/>
    </source>
</evidence>
<dbReference type="EMBL" id="SRLO01021375">
    <property type="protein sequence ID" value="TNN22696.1"/>
    <property type="molecule type" value="Genomic_DNA"/>
</dbReference>
<keyword evidence="4" id="KW-0813">Transport</keyword>
<evidence type="ECO:0000256" key="1">
    <source>
        <dbReference type="ARBA" id="ARBA00004395"/>
    </source>
</evidence>
<evidence type="ECO:0000256" key="8">
    <source>
        <dbReference type="SAM" id="MobiDB-lite"/>
    </source>
</evidence>
<dbReference type="GO" id="GO:0015031">
    <property type="term" value="P:protein transport"/>
    <property type="evidence" value="ECO:0007669"/>
    <property type="project" value="UniProtKB-KW"/>
</dbReference>
<protein>
    <recommendedName>
        <fullName evidence="3">Conserved oligomeric Golgi complex subunit 1</fullName>
    </recommendedName>
</protein>
<comment type="similarity">
    <text evidence="2">Belongs to the COG1 family.</text>
</comment>
<accession>A0A4Z2E1F3</accession>
<comment type="subcellular location">
    <subcellularLocation>
        <location evidence="1">Golgi apparatus membrane</location>
        <topology evidence="1">Peripheral membrane protein</topology>
    </subcellularLocation>
</comment>
<evidence type="ECO:0000313" key="9">
    <source>
        <dbReference type="EMBL" id="TNN22696.1"/>
    </source>
</evidence>
<dbReference type="PANTHER" id="PTHR31658">
    <property type="entry name" value="CONSERVED OLIGOMERIC GOLGI COMPLEX SUBUNIT 1"/>
    <property type="match status" value="1"/>
</dbReference>
<evidence type="ECO:0000256" key="6">
    <source>
        <dbReference type="ARBA" id="ARBA00023034"/>
    </source>
</evidence>
<dbReference type="PANTHER" id="PTHR31658:SF0">
    <property type="entry name" value="CONSERVED OLIGOMERIC GOLGI COMPLEX SUBUNIT 1"/>
    <property type="match status" value="1"/>
</dbReference>
<proteinExistence type="inferred from homology"/>
<feature type="compositionally biased region" description="Polar residues" evidence="8">
    <location>
        <begin position="85"/>
        <end position="97"/>
    </location>
</feature>
<keyword evidence="6" id="KW-0333">Golgi apparatus</keyword>
<dbReference type="GO" id="GO:0017119">
    <property type="term" value="C:Golgi transport complex"/>
    <property type="evidence" value="ECO:0007669"/>
    <property type="project" value="InterPro"/>
</dbReference>
<evidence type="ECO:0000256" key="2">
    <source>
        <dbReference type="ARBA" id="ARBA00006653"/>
    </source>
</evidence>
<dbReference type="GO" id="GO:0006891">
    <property type="term" value="P:intra-Golgi vesicle-mediated transport"/>
    <property type="evidence" value="ECO:0007669"/>
    <property type="project" value="InterPro"/>
</dbReference>
<gene>
    <name evidence="9" type="primary">COG1_0</name>
    <name evidence="9" type="ORF">EYF80_067189</name>
</gene>
<keyword evidence="5" id="KW-0653">Protein transport</keyword>
<dbReference type="OrthoDB" id="46189at2759"/>
<dbReference type="GO" id="GO:0000139">
    <property type="term" value="C:Golgi membrane"/>
    <property type="evidence" value="ECO:0007669"/>
    <property type="project" value="UniProtKB-SubCell"/>
</dbReference>
<evidence type="ECO:0000313" key="10">
    <source>
        <dbReference type="Proteomes" id="UP000314294"/>
    </source>
</evidence>
<evidence type="ECO:0000256" key="3">
    <source>
        <dbReference type="ARBA" id="ARBA00020978"/>
    </source>
</evidence>
<evidence type="ECO:0000256" key="5">
    <source>
        <dbReference type="ARBA" id="ARBA00022927"/>
    </source>
</evidence>
<dbReference type="AlphaFoldDB" id="A0A4Z2E1F3"/>
<sequence>MTQTRALQLLFDLRYLNTTLGSRGEEGKSSRTPQDPRFLEVCDWLEGFIDPFDLDVFTAPLNTNLTRLSQRTSVLLGLLTGSERQFSPRSSTVTSKEPFNVLPMASSHVR</sequence>
<organism evidence="9 10">
    <name type="scientific">Liparis tanakae</name>
    <name type="common">Tanaka's snailfish</name>
    <dbReference type="NCBI Taxonomy" id="230148"/>
    <lineage>
        <taxon>Eukaryota</taxon>
        <taxon>Metazoa</taxon>
        <taxon>Chordata</taxon>
        <taxon>Craniata</taxon>
        <taxon>Vertebrata</taxon>
        <taxon>Euteleostomi</taxon>
        <taxon>Actinopterygii</taxon>
        <taxon>Neopterygii</taxon>
        <taxon>Teleostei</taxon>
        <taxon>Neoteleostei</taxon>
        <taxon>Acanthomorphata</taxon>
        <taxon>Eupercaria</taxon>
        <taxon>Perciformes</taxon>
        <taxon>Cottioidei</taxon>
        <taxon>Cottales</taxon>
        <taxon>Liparidae</taxon>
        <taxon>Liparis</taxon>
    </lineage>
</organism>
<feature type="region of interest" description="Disordered" evidence="8">
    <location>
        <begin position="85"/>
        <end position="110"/>
    </location>
</feature>
<comment type="caution">
    <text evidence="9">The sequence shown here is derived from an EMBL/GenBank/DDBJ whole genome shotgun (WGS) entry which is preliminary data.</text>
</comment>
<name>A0A4Z2E1F3_9TELE</name>
<evidence type="ECO:0000256" key="7">
    <source>
        <dbReference type="ARBA" id="ARBA00023136"/>
    </source>
</evidence>
<reference evidence="9 10" key="1">
    <citation type="submission" date="2019-03" db="EMBL/GenBank/DDBJ databases">
        <title>First draft genome of Liparis tanakae, snailfish: a comprehensive survey of snailfish specific genes.</title>
        <authorList>
            <person name="Kim W."/>
            <person name="Song I."/>
            <person name="Jeong J.-H."/>
            <person name="Kim D."/>
            <person name="Kim S."/>
            <person name="Ryu S."/>
            <person name="Song J.Y."/>
            <person name="Lee S.K."/>
        </authorList>
    </citation>
    <scope>NUCLEOTIDE SEQUENCE [LARGE SCALE GENOMIC DNA]</scope>
    <source>
        <tissue evidence="9">Muscle</tissue>
    </source>
</reference>
<keyword evidence="10" id="KW-1185">Reference proteome</keyword>